<feature type="transmembrane region" description="Helical" evidence="6">
    <location>
        <begin position="131"/>
        <end position="150"/>
    </location>
</feature>
<evidence type="ECO:0000256" key="5">
    <source>
        <dbReference type="ARBA" id="ARBA00023136"/>
    </source>
</evidence>
<evidence type="ECO:0000256" key="6">
    <source>
        <dbReference type="RuleBase" id="RU366058"/>
    </source>
</evidence>
<dbReference type="PANTHER" id="PTHR12677">
    <property type="entry name" value="GOLGI APPARATUS MEMBRANE PROTEIN TVP38-RELATED"/>
    <property type="match status" value="1"/>
</dbReference>
<evidence type="ECO:0000256" key="2">
    <source>
        <dbReference type="ARBA" id="ARBA00022475"/>
    </source>
</evidence>
<feature type="transmembrane region" description="Helical" evidence="6">
    <location>
        <begin position="45"/>
        <end position="71"/>
    </location>
</feature>
<dbReference type="GO" id="GO:0005886">
    <property type="term" value="C:plasma membrane"/>
    <property type="evidence" value="ECO:0007669"/>
    <property type="project" value="UniProtKB-SubCell"/>
</dbReference>
<comment type="subcellular location">
    <subcellularLocation>
        <location evidence="1 6">Cell membrane</location>
        <topology evidence="1 6">Multi-pass membrane protein</topology>
    </subcellularLocation>
</comment>
<organism evidence="8 9">
    <name type="scientific">Romboutsia timonensis</name>
    <dbReference type="NCBI Taxonomy" id="1776391"/>
    <lineage>
        <taxon>Bacteria</taxon>
        <taxon>Bacillati</taxon>
        <taxon>Bacillota</taxon>
        <taxon>Clostridia</taxon>
        <taxon>Peptostreptococcales</taxon>
        <taxon>Peptostreptococcaceae</taxon>
        <taxon>Romboutsia</taxon>
    </lineage>
</organism>
<dbReference type="InterPro" id="IPR032816">
    <property type="entry name" value="VTT_dom"/>
</dbReference>
<dbReference type="InterPro" id="IPR015414">
    <property type="entry name" value="TMEM64"/>
</dbReference>
<comment type="similarity">
    <text evidence="6">Belongs to the TVP38/TMEM64 family.</text>
</comment>
<keyword evidence="4 6" id="KW-1133">Transmembrane helix</keyword>
<protein>
    <recommendedName>
        <fullName evidence="6">TVP38/TMEM64 family membrane protein</fullName>
    </recommendedName>
</protein>
<name>A0A921MZR3_9FIRM</name>
<proteinExistence type="inferred from homology"/>
<reference evidence="8" key="1">
    <citation type="journal article" date="2021" name="PeerJ">
        <title>Extensive microbial diversity within the chicken gut microbiome revealed by metagenomics and culture.</title>
        <authorList>
            <person name="Gilroy R."/>
            <person name="Ravi A."/>
            <person name="Getino M."/>
            <person name="Pursley I."/>
            <person name="Horton D.L."/>
            <person name="Alikhan N.F."/>
            <person name="Baker D."/>
            <person name="Gharbi K."/>
            <person name="Hall N."/>
            <person name="Watson M."/>
            <person name="Adriaenssens E.M."/>
            <person name="Foster-Nyarko E."/>
            <person name="Jarju S."/>
            <person name="Secka A."/>
            <person name="Antonio M."/>
            <person name="Oren A."/>
            <person name="Chaudhuri R.R."/>
            <person name="La Ragione R."/>
            <person name="Hildebrand F."/>
            <person name="Pallen M.J."/>
        </authorList>
    </citation>
    <scope>NUCLEOTIDE SEQUENCE</scope>
    <source>
        <strain evidence="8">1277</strain>
    </source>
</reference>
<evidence type="ECO:0000259" key="7">
    <source>
        <dbReference type="Pfam" id="PF09335"/>
    </source>
</evidence>
<dbReference type="Pfam" id="PF09335">
    <property type="entry name" value="VTT_dom"/>
    <property type="match status" value="1"/>
</dbReference>
<dbReference type="AlphaFoldDB" id="A0A921MZR3"/>
<sequence>MKYIQGLYYMAQDYWVLTMLIGVLSCFVESFIPALPLIGIVSGNAILFGLLNGIILSWIGSSLGTISLFLLTKKFKDRIYMKKFKNKNINKIINWIHRRGFKILFIAYCCPFVPSFLVTIASALSEKHIRNFLPAMLSGKFVMFLIVSYLASDVVGFIKNPIKIVIFLILVFLAWKVGKKVNAKLDENN</sequence>
<reference evidence="8" key="2">
    <citation type="submission" date="2021-09" db="EMBL/GenBank/DDBJ databases">
        <authorList>
            <person name="Gilroy R."/>
        </authorList>
    </citation>
    <scope>NUCLEOTIDE SEQUENCE</scope>
    <source>
        <strain evidence="8">1277</strain>
    </source>
</reference>
<evidence type="ECO:0000313" key="8">
    <source>
        <dbReference type="EMBL" id="HJG95684.1"/>
    </source>
</evidence>
<feature type="domain" description="VTT" evidence="7">
    <location>
        <begin position="44"/>
        <end position="150"/>
    </location>
</feature>
<feature type="transmembrane region" description="Helical" evidence="6">
    <location>
        <begin position="103"/>
        <end position="125"/>
    </location>
</feature>
<accession>A0A921MZR3</accession>
<feature type="transmembrane region" description="Helical" evidence="6">
    <location>
        <begin position="162"/>
        <end position="178"/>
    </location>
</feature>
<gene>
    <name evidence="8" type="ORF">K8V90_01115</name>
</gene>
<feature type="transmembrane region" description="Helical" evidence="6">
    <location>
        <begin position="14"/>
        <end position="39"/>
    </location>
</feature>
<dbReference type="EMBL" id="DYUB01000040">
    <property type="protein sequence ID" value="HJG95684.1"/>
    <property type="molecule type" value="Genomic_DNA"/>
</dbReference>
<dbReference type="PROSITE" id="PS51257">
    <property type="entry name" value="PROKAR_LIPOPROTEIN"/>
    <property type="match status" value="1"/>
</dbReference>
<evidence type="ECO:0000256" key="1">
    <source>
        <dbReference type="ARBA" id="ARBA00004651"/>
    </source>
</evidence>
<evidence type="ECO:0000256" key="3">
    <source>
        <dbReference type="ARBA" id="ARBA00022692"/>
    </source>
</evidence>
<dbReference type="PANTHER" id="PTHR12677:SF55">
    <property type="entry name" value="UNDECAPRENYL PHOSPHATE TRANSPORTER SAOUHSC_00901-RELATED"/>
    <property type="match status" value="1"/>
</dbReference>
<dbReference type="Proteomes" id="UP000776700">
    <property type="component" value="Unassembled WGS sequence"/>
</dbReference>
<keyword evidence="2 6" id="KW-1003">Cell membrane</keyword>
<evidence type="ECO:0000256" key="4">
    <source>
        <dbReference type="ARBA" id="ARBA00022989"/>
    </source>
</evidence>
<keyword evidence="3 6" id="KW-0812">Transmembrane</keyword>
<comment type="caution">
    <text evidence="8">The sequence shown here is derived from an EMBL/GenBank/DDBJ whole genome shotgun (WGS) entry which is preliminary data.</text>
</comment>
<evidence type="ECO:0000313" key="9">
    <source>
        <dbReference type="Proteomes" id="UP000776700"/>
    </source>
</evidence>
<keyword evidence="5 6" id="KW-0472">Membrane</keyword>